<dbReference type="OMA" id="NIVWIFY"/>
<dbReference type="InterPro" id="IPR001452">
    <property type="entry name" value="SH3_domain"/>
</dbReference>
<feature type="region of interest" description="Disordered" evidence="10">
    <location>
        <begin position="297"/>
        <end position="380"/>
    </location>
</feature>
<dbReference type="Proteomes" id="UP000001861">
    <property type="component" value="Unassembled WGS sequence"/>
</dbReference>
<keyword evidence="14" id="KW-1185">Reference proteome</keyword>
<dbReference type="CDD" id="cd11855">
    <property type="entry name" value="SH3_Sho1p"/>
    <property type="match status" value="1"/>
</dbReference>
<evidence type="ECO:0000256" key="2">
    <source>
        <dbReference type="ARBA" id="ARBA00009739"/>
    </source>
</evidence>
<evidence type="ECO:0000256" key="9">
    <source>
        <dbReference type="PROSITE-ProRule" id="PRU00192"/>
    </source>
</evidence>
<dbReference type="SMART" id="SM00326">
    <property type="entry name" value="SH3"/>
    <property type="match status" value="1"/>
</dbReference>
<feature type="region of interest" description="Disordered" evidence="10">
    <location>
        <begin position="1"/>
        <end position="43"/>
    </location>
</feature>
<evidence type="ECO:0000256" key="3">
    <source>
        <dbReference type="ARBA" id="ARBA00022443"/>
    </source>
</evidence>
<organism evidence="13 14">
    <name type="scientific">Coprinopsis cinerea (strain Okayama-7 / 130 / ATCC MYA-4618 / FGSC 9003)</name>
    <name type="common">Inky cap fungus</name>
    <name type="synonym">Hormographiella aspergillata</name>
    <dbReference type="NCBI Taxonomy" id="240176"/>
    <lineage>
        <taxon>Eukaryota</taxon>
        <taxon>Fungi</taxon>
        <taxon>Dikarya</taxon>
        <taxon>Basidiomycota</taxon>
        <taxon>Agaricomycotina</taxon>
        <taxon>Agaricomycetes</taxon>
        <taxon>Agaricomycetidae</taxon>
        <taxon>Agaricales</taxon>
        <taxon>Agaricineae</taxon>
        <taxon>Psathyrellaceae</taxon>
        <taxon>Coprinopsis</taxon>
    </lineage>
</organism>
<evidence type="ECO:0000256" key="5">
    <source>
        <dbReference type="ARBA" id="ARBA00022692"/>
    </source>
</evidence>
<feature type="compositionally biased region" description="Polar residues" evidence="10">
    <location>
        <begin position="1"/>
        <end position="13"/>
    </location>
</feature>
<feature type="compositionally biased region" description="Low complexity" evidence="10">
    <location>
        <begin position="359"/>
        <end position="370"/>
    </location>
</feature>
<evidence type="ECO:0000256" key="11">
    <source>
        <dbReference type="SAM" id="Phobius"/>
    </source>
</evidence>
<dbReference type="GeneID" id="6011956"/>
<evidence type="ECO:0000313" key="14">
    <source>
        <dbReference type="Proteomes" id="UP000001861"/>
    </source>
</evidence>
<dbReference type="Gene3D" id="2.30.30.40">
    <property type="entry name" value="SH3 Domains"/>
    <property type="match status" value="1"/>
</dbReference>
<reference evidence="13 14" key="1">
    <citation type="journal article" date="2010" name="Proc. Natl. Acad. Sci. U.S.A.">
        <title>Insights into evolution of multicellular fungi from the assembled chromosomes of the mushroom Coprinopsis cinerea (Coprinus cinereus).</title>
        <authorList>
            <person name="Stajich J.E."/>
            <person name="Wilke S.K."/>
            <person name="Ahren D."/>
            <person name="Au C.H."/>
            <person name="Birren B.W."/>
            <person name="Borodovsky M."/>
            <person name="Burns C."/>
            <person name="Canback B."/>
            <person name="Casselton L.A."/>
            <person name="Cheng C.K."/>
            <person name="Deng J."/>
            <person name="Dietrich F.S."/>
            <person name="Fargo D.C."/>
            <person name="Farman M.L."/>
            <person name="Gathman A.C."/>
            <person name="Goldberg J."/>
            <person name="Guigo R."/>
            <person name="Hoegger P.J."/>
            <person name="Hooker J.B."/>
            <person name="Huggins A."/>
            <person name="James T.Y."/>
            <person name="Kamada T."/>
            <person name="Kilaru S."/>
            <person name="Kodira C."/>
            <person name="Kues U."/>
            <person name="Kupfer D."/>
            <person name="Kwan H.S."/>
            <person name="Lomsadze A."/>
            <person name="Li W."/>
            <person name="Lilly W.W."/>
            <person name="Ma L.J."/>
            <person name="Mackey A.J."/>
            <person name="Manning G."/>
            <person name="Martin F."/>
            <person name="Muraguchi H."/>
            <person name="Natvig D.O."/>
            <person name="Palmerini H."/>
            <person name="Ramesh M.A."/>
            <person name="Rehmeyer C.J."/>
            <person name="Roe B.A."/>
            <person name="Shenoy N."/>
            <person name="Stanke M."/>
            <person name="Ter-Hovhannisyan V."/>
            <person name="Tunlid A."/>
            <person name="Velagapudi R."/>
            <person name="Vision T.J."/>
            <person name="Zeng Q."/>
            <person name="Zolan M.E."/>
            <person name="Pukkila P.J."/>
        </authorList>
    </citation>
    <scope>NUCLEOTIDE SEQUENCE [LARGE SCALE GENOMIC DNA]</scope>
    <source>
        <strain evidence="14">Okayama-7 / 130 / ATCC MYA-4618 / FGSC 9003</strain>
    </source>
</reference>
<evidence type="ECO:0000256" key="4">
    <source>
        <dbReference type="ARBA" id="ARBA00022475"/>
    </source>
</evidence>
<keyword evidence="7" id="KW-0346">Stress response</keyword>
<evidence type="ECO:0000256" key="7">
    <source>
        <dbReference type="ARBA" id="ARBA00023016"/>
    </source>
</evidence>
<dbReference type="RefSeq" id="XP_001835424.1">
    <property type="nucleotide sequence ID" value="XM_001835372.2"/>
</dbReference>
<evidence type="ECO:0000256" key="1">
    <source>
        <dbReference type="ARBA" id="ARBA00004651"/>
    </source>
</evidence>
<dbReference type="KEGG" id="cci:CC1G_05386"/>
<dbReference type="PROSITE" id="PS50002">
    <property type="entry name" value="SH3"/>
    <property type="match status" value="1"/>
</dbReference>
<keyword evidence="5 11" id="KW-0812">Transmembrane</keyword>
<accession>A8NPX1</accession>
<comment type="subcellular location">
    <subcellularLocation>
        <location evidence="1">Cell membrane</location>
        <topology evidence="1">Multi-pass membrane protein</topology>
    </subcellularLocation>
</comment>
<feature type="compositionally biased region" description="Basic and acidic residues" evidence="10">
    <location>
        <begin position="348"/>
        <end position="358"/>
    </location>
</feature>
<dbReference type="EMBL" id="AACS02000008">
    <property type="protein sequence ID" value="EAU86392.1"/>
    <property type="molecule type" value="Genomic_DNA"/>
</dbReference>
<dbReference type="InParanoid" id="A8NPX1"/>
<dbReference type="OrthoDB" id="5983572at2759"/>
<dbReference type="eggNOG" id="ENOG502QW7A">
    <property type="taxonomic scope" value="Eukaryota"/>
</dbReference>
<evidence type="ECO:0000256" key="8">
    <source>
        <dbReference type="ARBA" id="ARBA00023136"/>
    </source>
</evidence>
<dbReference type="Pfam" id="PF00018">
    <property type="entry name" value="SH3_1"/>
    <property type="match status" value="1"/>
</dbReference>
<proteinExistence type="inferred from homology"/>
<feature type="compositionally biased region" description="Low complexity" evidence="10">
    <location>
        <begin position="14"/>
        <end position="29"/>
    </location>
</feature>
<feature type="compositionally biased region" description="Polar residues" evidence="10">
    <location>
        <begin position="297"/>
        <end position="315"/>
    </location>
</feature>
<gene>
    <name evidence="13" type="ORF">CC1G_05386</name>
</gene>
<dbReference type="SUPFAM" id="SSF50044">
    <property type="entry name" value="SH3-domain"/>
    <property type="match status" value="1"/>
</dbReference>
<keyword evidence="8 11" id="KW-0472">Membrane</keyword>
<keyword evidence="3 9" id="KW-0728">SH3 domain</keyword>
<evidence type="ECO:0000256" key="6">
    <source>
        <dbReference type="ARBA" id="ARBA00022989"/>
    </source>
</evidence>
<dbReference type="InterPro" id="IPR036028">
    <property type="entry name" value="SH3-like_dom_sf"/>
</dbReference>
<feature type="domain" description="SH3" evidence="12">
    <location>
        <begin position="386"/>
        <end position="446"/>
    </location>
</feature>
<dbReference type="PRINTS" id="PR00452">
    <property type="entry name" value="SH3DOMAIN"/>
</dbReference>
<name>A8NPX1_COPC7</name>
<evidence type="ECO:0000313" key="13">
    <source>
        <dbReference type="EMBL" id="EAU86392.1"/>
    </source>
</evidence>
<evidence type="ECO:0000259" key="12">
    <source>
        <dbReference type="PROSITE" id="PS50002"/>
    </source>
</evidence>
<feature type="transmembrane region" description="Helical" evidence="11">
    <location>
        <begin position="199"/>
        <end position="219"/>
    </location>
</feature>
<feature type="transmembrane region" description="Helical" evidence="11">
    <location>
        <begin position="134"/>
        <end position="157"/>
    </location>
</feature>
<comment type="caution">
    <text evidence="13">The sequence shown here is derived from an EMBL/GenBank/DDBJ whole genome shotgun (WGS) entry which is preliminary data.</text>
</comment>
<dbReference type="VEuPathDB" id="FungiDB:CC1G_05386"/>
<keyword evidence="6 11" id="KW-1133">Transmembrane helix</keyword>
<comment type="similarity">
    <text evidence="2">Belongs to the SHO1 family.</text>
</comment>
<dbReference type="STRING" id="240176.A8NPX1"/>
<dbReference type="GO" id="GO:0005886">
    <property type="term" value="C:plasma membrane"/>
    <property type="evidence" value="ECO:0007669"/>
    <property type="project" value="UniProtKB-SubCell"/>
</dbReference>
<protein>
    <recommendedName>
        <fullName evidence="12">SH3 domain-containing protein</fullName>
    </recommendedName>
</protein>
<keyword evidence="4" id="KW-1003">Cell membrane</keyword>
<feature type="transmembrane region" description="Helical" evidence="11">
    <location>
        <begin position="104"/>
        <end position="122"/>
    </location>
</feature>
<feature type="transmembrane region" description="Helical" evidence="11">
    <location>
        <begin position="169"/>
        <end position="187"/>
    </location>
</feature>
<dbReference type="InterPro" id="IPR035522">
    <property type="entry name" value="Sho1_SH3"/>
</dbReference>
<dbReference type="AlphaFoldDB" id="A8NPX1"/>
<sequence>MATVQNPDTSYNDPQHQSQQLQAQPSSLSNDDTSTPKQHLDVGNHTATSISQPRIVLDDPPASASVNQQPLSQPIAAHGGGMGHVGDSYAVGAPTTSEKLADNLVLSVTLVLAVLFWIMTLITQSIVTARRGNLTVGAAWFGLFLQLLLILLLSSLLFNPHTFLPPHHIQLSTLAALVLVFAAYAVERNIHDPPDPSQRALAAAWLLTIFVDLVWVMYFTAPPGSLIARVVENGRGPAVHPAALGAYTPGAGVGVGGGQSVVKGGLEGGANTGMTHTPMELAPLGPTPRHSAIRTASITQRSSGPGVADTSTEVSNLGVPTNGTGIGGGGSVVGSETGGRKSPWSFGGRDKEREREQAARAQQQQQALQQPVSPGGAQSDWAREMQSLPKAEALFGYTAAKEDPGELSFKKGEILYILDRSGKWWEARKADGTTGIAPSNYLRLVE</sequence>
<evidence type="ECO:0000256" key="10">
    <source>
        <dbReference type="SAM" id="MobiDB-lite"/>
    </source>
</evidence>